<accession>F6K104</accession>
<feature type="transmembrane region" description="Helical" evidence="1">
    <location>
        <begin position="51"/>
        <end position="67"/>
    </location>
</feature>
<dbReference type="InterPro" id="IPR045629">
    <property type="entry name" value="DUF6232"/>
</dbReference>
<dbReference type="EMBL" id="HM193369">
    <property type="protein sequence ID" value="AEE65506.1"/>
    <property type="molecule type" value="Genomic_DNA"/>
</dbReference>
<dbReference type="AlphaFoldDB" id="F6K104"/>
<dbReference type="Pfam" id="PF19744">
    <property type="entry name" value="DUF6232"/>
    <property type="match status" value="1"/>
</dbReference>
<name>F6K104_9BACT</name>
<sequence length="148" mass="16192">MRTRTYYRGPDAVVTSEVFVWRTAPPRTFVIRDLRRVGIVRGVSGEGRPRTTGAAAGSAVLAVALWPTVDTPALAGAVFLAVAVPAVAAVAYRGRRPRRWELHATYRGFEVQLYASTDSRVFNQVARALRRAMEDADPHSAADRRVAA</sequence>
<evidence type="ECO:0000313" key="2">
    <source>
        <dbReference type="EMBL" id="AEE65506.1"/>
    </source>
</evidence>
<evidence type="ECO:0000256" key="1">
    <source>
        <dbReference type="SAM" id="Phobius"/>
    </source>
</evidence>
<feature type="transmembrane region" description="Helical" evidence="1">
    <location>
        <begin position="73"/>
        <end position="92"/>
    </location>
</feature>
<keyword evidence="1" id="KW-1133">Transmembrane helix</keyword>
<reference evidence="2" key="1">
    <citation type="submission" date="2010-05" db="EMBL/GenBank/DDBJ databases">
        <title>Fluostatin gene cluster.</title>
        <authorList>
            <person name="Feng Z."/>
            <person name="Brady S.F."/>
        </authorList>
    </citation>
    <scope>NUCLEOTIDE SEQUENCE</scope>
</reference>
<protein>
    <submittedName>
        <fullName evidence="2">Uncharacterized protein</fullName>
    </submittedName>
</protein>
<proteinExistence type="predicted"/>
<organism evidence="2">
    <name type="scientific">uncultured bacterium BAC AB649/1850</name>
    <dbReference type="NCBI Taxonomy" id="1037453"/>
    <lineage>
        <taxon>Bacteria</taxon>
        <taxon>environmental samples</taxon>
    </lineage>
</organism>
<keyword evidence="1" id="KW-0472">Membrane</keyword>
<keyword evidence="1" id="KW-0812">Transmembrane</keyword>